<proteinExistence type="predicted"/>
<protein>
    <submittedName>
        <fullName evidence="3">Ribonuclease III</fullName>
        <ecNumber evidence="3">3.-.-.-</ecNumber>
    </submittedName>
</protein>
<dbReference type="PANTHER" id="PTHR11207">
    <property type="entry name" value="RIBONUCLEASE III"/>
    <property type="match status" value="1"/>
</dbReference>
<dbReference type="Gene3D" id="1.10.1520.10">
    <property type="entry name" value="Ribonuclease III domain"/>
    <property type="match status" value="1"/>
</dbReference>
<feature type="non-terminal residue" evidence="3">
    <location>
        <position position="127"/>
    </location>
</feature>
<dbReference type="PANTHER" id="PTHR11207:SF0">
    <property type="entry name" value="RIBONUCLEASE 3"/>
    <property type="match status" value="1"/>
</dbReference>
<dbReference type="SMART" id="SM00535">
    <property type="entry name" value="RIBOc"/>
    <property type="match status" value="1"/>
</dbReference>
<keyword evidence="3" id="KW-0378">Hydrolase</keyword>
<dbReference type="PROSITE" id="PS50142">
    <property type="entry name" value="RNASE_3_2"/>
    <property type="match status" value="1"/>
</dbReference>
<evidence type="ECO:0000313" key="3">
    <source>
        <dbReference type="EMBL" id="EQD56374.1"/>
    </source>
</evidence>
<organism evidence="3">
    <name type="scientific">mine drainage metagenome</name>
    <dbReference type="NCBI Taxonomy" id="410659"/>
    <lineage>
        <taxon>unclassified sequences</taxon>
        <taxon>metagenomes</taxon>
        <taxon>ecological metagenomes</taxon>
    </lineage>
</organism>
<evidence type="ECO:0000259" key="2">
    <source>
        <dbReference type="PROSITE" id="PS50142"/>
    </source>
</evidence>
<dbReference type="EMBL" id="AUZZ01003660">
    <property type="protein sequence ID" value="EQD56374.1"/>
    <property type="molecule type" value="Genomic_DNA"/>
</dbReference>
<accession>T1BT35</accession>
<dbReference type="GO" id="GO:0003725">
    <property type="term" value="F:double-stranded RNA binding"/>
    <property type="evidence" value="ECO:0007669"/>
    <property type="project" value="TreeGrafter"/>
</dbReference>
<keyword evidence="1" id="KW-0694">RNA-binding</keyword>
<name>T1BT35_9ZZZZ</name>
<dbReference type="EC" id="3.-.-.-" evidence="3"/>
<gene>
    <name evidence="3" type="ORF">B2A_05285</name>
</gene>
<reference evidence="3" key="2">
    <citation type="journal article" date="2014" name="ISME J.">
        <title>Microbial stratification in low pH oxic and suboxic macroscopic growths along an acid mine drainage.</title>
        <authorList>
            <person name="Mendez-Garcia C."/>
            <person name="Mesa V."/>
            <person name="Sprenger R.R."/>
            <person name="Richter M."/>
            <person name="Diez M.S."/>
            <person name="Solano J."/>
            <person name="Bargiela R."/>
            <person name="Golyshina O.V."/>
            <person name="Manteca A."/>
            <person name="Ramos J.L."/>
            <person name="Gallego J.R."/>
            <person name="Llorente I."/>
            <person name="Martins Dos Santos V.A."/>
            <person name="Jensen O.N."/>
            <person name="Pelaez A.I."/>
            <person name="Sanchez J."/>
            <person name="Ferrer M."/>
        </authorList>
    </citation>
    <scope>NUCLEOTIDE SEQUENCE</scope>
</reference>
<comment type="caution">
    <text evidence="3">The sequence shown here is derived from an EMBL/GenBank/DDBJ whole genome shotgun (WGS) entry which is preliminary data.</text>
</comment>
<dbReference type="SUPFAM" id="SSF69065">
    <property type="entry name" value="RNase III domain-like"/>
    <property type="match status" value="1"/>
</dbReference>
<dbReference type="GO" id="GO:0004525">
    <property type="term" value="F:ribonuclease III activity"/>
    <property type="evidence" value="ECO:0007669"/>
    <property type="project" value="InterPro"/>
</dbReference>
<sequence length="127" mass="13378">MVNLLVAHHLFEAFPAASEGDLSRLRACIVSAEPLAEVAGALRLGEALHLGSGELKSGGSRRQSILADAFEALCGALFLDAGLASTDAKVRALLAPRIALLPPPEALKDPKTRLQEYLQSRSLALPL</sequence>
<dbReference type="CDD" id="cd00593">
    <property type="entry name" value="RIBOc"/>
    <property type="match status" value="1"/>
</dbReference>
<dbReference type="InterPro" id="IPR000999">
    <property type="entry name" value="RNase_III_dom"/>
</dbReference>
<evidence type="ECO:0000256" key="1">
    <source>
        <dbReference type="ARBA" id="ARBA00022884"/>
    </source>
</evidence>
<reference evidence="3" key="1">
    <citation type="submission" date="2013-08" db="EMBL/GenBank/DDBJ databases">
        <authorList>
            <person name="Mendez C."/>
            <person name="Richter M."/>
            <person name="Ferrer M."/>
            <person name="Sanchez J."/>
        </authorList>
    </citation>
    <scope>NUCLEOTIDE SEQUENCE</scope>
</reference>
<dbReference type="AlphaFoldDB" id="T1BT35"/>
<dbReference type="Pfam" id="PF14622">
    <property type="entry name" value="Ribonucleas_3_3"/>
    <property type="match status" value="1"/>
</dbReference>
<dbReference type="GO" id="GO:0010468">
    <property type="term" value="P:regulation of gene expression"/>
    <property type="evidence" value="ECO:0007669"/>
    <property type="project" value="TreeGrafter"/>
</dbReference>
<dbReference type="InterPro" id="IPR036389">
    <property type="entry name" value="RNase_III_sf"/>
</dbReference>
<dbReference type="GO" id="GO:0006396">
    <property type="term" value="P:RNA processing"/>
    <property type="evidence" value="ECO:0007669"/>
    <property type="project" value="InterPro"/>
</dbReference>
<feature type="domain" description="RNase III" evidence="2">
    <location>
        <begin position="1"/>
        <end position="82"/>
    </location>
</feature>